<reference evidence="3 4" key="1">
    <citation type="submission" date="2014-12" db="EMBL/GenBank/DDBJ databases">
        <title>Genome sequence of Flavobacterium anhuiense RCM74.</title>
        <authorList>
            <person name="Kim J.F."/>
            <person name="Song J.Y."/>
            <person name="Kwak M.-J."/>
            <person name="Lee S.-W."/>
        </authorList>
    </citation>
    <scope>NUCLEOTIDE SEQUENCE [LARGE SCALE GENOMIC DNA]</scope>
    <source>
        <strain evidence="3 4">RCM74</strain>
    </source>
</reference>
<dbReference type="AlphaFoldDB" id="A0A444VS54"/>
<evidence type="ECO:0000313" key="4">
    <source>
        <dbReference type="Proteomes" id="UP000290433"/>
    </source>
</evidence>
<evidence type="ECO:0000256" key="1">
    <source>
        <dbReference type="SAM" id="SignalP"/>
    </source>
</evidence>
<dbReference type="InterPro" id="IPR025665">
    <property type="entry name" value="Beta-barrel_OMP_2"/>
</dbReference>
<gene>
    <name evidence="3" type="ORF">NU08_4544</name>
</gene>
<accession>A0A444VS54</accession>
<comment type="caution">
    <text evidence="3">The sequence shown here is derived from an EMBL/GenBank/DDBJ whole genome shotgun (WGS) entry which is preliminary data.</text>
</comment>
<feature type="domain" description="Outer membrane protein beta-barrel" evidence="2">
    <location>
        <begin position="20"/>
        <end position="174"/>
    </location>
</feature>
<sequence length="203" mass="22071">MIRKLLLAVMLTTVTSAFSQLEAVGGIGIAKFSEKSAGEKIDSHKSTLSGKLGFVYWIPFEDARFSINPGIFYGNAGSKLEGVPNNTTITLGYITAPVDFVYRLKPIESSFFFSAGGYYGYLVSAETKEGELKIDDGDYSYKRSDYGINLGAGYVFSNGLTLRGIYSQGLANILNYPSSDSGSHIKNSNIGISIGYIIFKKRI</sequence>
<keyword evidence="1" id="KW-0732">Signal</keyword>
<feature type="signal peptide" evidence="1">
    <location>
        <begin position="1"/>
        <end position="19"/>
    </location>
</feature>
<evidence type="ECO:0000259" key="2">
    <source>
        <dbReference type="Pfam" id="PF13568"/>
    </source>
</evidence>
<evidence type="ECO:0000313" key="3">
    <source>
        <dbReference type="EMBL" id="RYJ36435.1"/>
    </source>
</evidence>
<dbReference type="Proteomes" id="UP000290433">
    <property type="component" value="Unassembled WGS sequence"/>
</dbReference>
<dbReference type="Pfam" id="PF13568">
    <property type="entry name" value="OMP_b-brl_2"/>
    <property type="match status" value="1"/>
</dbReference>
<organism evidence="3 4">
    <name type="scientific">Flavobacterium anhuiense</name>
    <dbReference type="NCBI Taxonomy" id="459526"/>
    <lineage>
        <taxon>Bacteria</taxon>
        <taxon>Pseudomonadati</taxon>
        <taxon>Bacteroidota</taxon>
        <taxon>Flavobacteriia</taxon>
        <taxon>Flavobacteriales</taxon>
        <taxon>Flavobacteriaceae</taxon>
        <taxon>Flavobacterium</taxon>
    </lineage>
</organism>
<dbReference type="RefSeq" id="WP_008469326.1">
    <property type="nucleotide sequence ID" value="NZ_CP086234.1"/>
</dbReference>
<name>A0A444VS54_9FLAO</name>
<proteinExistence type="predicted"/>
<protein>
    <submittedName>
        <fullName evidence="3">Opacity protein</fullName>
    </submittedName>
</protein>
<dbReference type="EMBL" id="JUIV01000033">
    <property type="protein sequence ID" value="RYJ36435.1"/>
    <property type="molecule type" value="Genomic_DNA"/>
</dbReference>
<feature type="chain" id="PRO_5019078821" evidence="1">
    <location>
        <begin position="20"/>
        <end position="203"/>
    </location>
</feature>